<dbReference type="EMBL" id="UYYG01000096">
    <property type="protein sequence ID" value="VDN53042.1"/>
    <property type="molecule type" value="Genomic_DNA"/>
</dbReference>
<name>A0A0N4UN30_DRAME</name>
<feature type="domain" description="Thioredoxin" evidence="3">
    <location>
        <begin position="9"/>
        <end position="49"/>
    </location>
</feature>
<evidence type="ECO:0000313" key="7">
    <source>
        <dbReference type="WBParaSite" id="DME_0000929301-mRNA-1"/>
    </source>
</evidence>
<dbReference type="Pfam" id="PF06110">
    <property type="entry name" value="TXD17-like_Trx"/>
    <property type="match status" value="2"/>
</dbReference>
<dbReference type="Gene3D" id="3.40.30.10">
    <property type="entry name" value="Glutaredoxin"/>
    <property type="match status" value="2"/>
</dbReference>
<protein>
    <recommendedName>
        <fullName evidence="2">Thioredoxin domain-containing protein 17</fullName>
    </recommendedName>
</protein>
<dbReference type="STRING" id="318479.A0A0N4UN30"/>
<accession>A0A0N4UN30</accession>
<dbReference type="InterPro" id="IPR010357">
    <property type="entry name" value="TXNDC17_dom"/>
</dbReference>
<dbReference type="PANTHER" id="PTHR12452">
    <property type="entry name" value="42-9-9 PROTEIN-RELATED"/>
    <property type="match status" value="1"/>
</dbReference>
<dbReference type="AlphaFoldDB" id="A0A0N4UN30"/>
<reference evidence="7" key="1">
    <citation type="submission" date="2017-02" db="UniProtKB">
        <authorList>
            <consortium name="WormBaseParasite"/>
        </authorList>
    </citation>
    <scope>IDENTIFICATION</scope>
</reference>
<dbReference type="Proteomes" id="UP000038040">
    <property type="component" value="Unplaced"/>
</dbReference>
<proteinExistence type="inferred from homology"/>
<dbReference type="GO" id="GO:0005829">
    <property type="term" value="C:cytosol"/>
    <property type="evidence" value="ECO:0007669"/>
    <property type="project" value="TreeGrafter"/>
</dbReference>
<dbReference type="Proteomes" id="UP000274756">
    <property type="component" value="Unassembled WGS sequence"/>
</dbReference>
<keyword evidence="6" id="KW-1185">Reference proteome</keyword>
<dbReference type="PANTHER" id="PTHR12452:SF0">
    <property type="entry name" value="THIOREDOXIN DOMAIN-CONTAINING PROTEIN 17"/>
    <property type="match status" value="1"/>
</dbReference>
<evidence type="ECO:0000259" key="3">
    <source>
        <dbReference type="Pfam" id="PF06110"/>
    </source>
</evidence>
<dbReference type="OrthoDB" id="78947at2759"/>
<evidence type="ECO:0000313" key="6">
    <source>
        <dbReference type="Proteomes" id="UP000274756"/>
    </source>
</evidence>
<evidence type="ECO:0000313" key="4">
    <source>
        <dbReference type="EMBL" id="VDN53042.1"/>
    </source>
</evidence>
<comment type="similarity">
    <text evidence="1">Belongs to the thioredoxin family.</text>
</comment>
<evidence type="ECO:0000256" key="1">
    <source>
        <dbReference type="ARBA" id="ARBA00008987"/>
    </source>
</evidence>
<evidence type="ECO:0000313" key="5">
    <source>
        <dbReference type="Proteomes" id="UP000038040"/>
    </source>
</evidence>
<organism evidence="5 7">
    <name type="scientific">Dracunculus medinensis</name>
    <name type="common">Guinea worm</name>
    <dbReference type="NCBI Taxonomy" id="318479"/>
    <lineage>
        <taxon>Eukaryota</taxon>
        <taxon>Metazoa</taxon>
        <taxon>Ecdysozoa</taxon>
        <taxon>Nematoda</taxon>
        <taxon>Chromadorea</taxon>
        <taxon>Rhabditida</taxon>
        <taxon>Spirurina</taxon>
        <taxon>Dracunculoidea</taxon>
        <taxon>Dracunculidae</taxon>
        <taxon>Dracunculus</taxon>
    </lineage>
</organism>
<feature type="domain" description="Thioredoxin" evidence="3">
    <location>
        <begin position="57"/>
        <end position="89"/>
    </location>
</feature>
<evidence type="ECO:0000256" key="2">
    <source>
        <dbReference type="ARBA" id="ARBA00016949"/>
    </source>
</evidence>
<dbReference type="GO" id="GO:0047134">
    <property type="term" value="F:protein-disulfide reductase [NAD(P)H] activity"/>
    <property type="evidence" value="ECO:0007669"/>
    <property type="project" value="InterPro"/>
</dbReference>
<dbReference type="SUPFAM" id="SSF52833">
    <property type="entry name" value="Thioredoxin-like"/>
    <property type="match status" value="1"/>
</dbReference>
<gene>
    <name evidence="4" type="ORF">DME_LOCUS3015</name>
</gene>
<reference evidence="4 6" key="2">
    <citation type="submission" date="2018-11" db="EMBL/GenBank/DDBJ databases">
        <authorList>
            <consortium name="Pathogen Informatics"/>
        </authorList>
    </citation>
    <scope>NUCLEOTIDE SEQUENCE [LARGE SCALE GENOMIC DNA]</scope>
</reference>
<dbReference type="WBParaSite" id="DME_0000929301-mRNA-1">
    <property type="protein sequence ID" value="DME_0000929301-mRNA-1"/>
    <property type="gene ID" value="DME_0000929301"/>
</dbReference>
<dbReference type="InterPro" id="IPR045108">
    <property type="entry name" value="TXNDC17-like"/>
</dbReference>
<dbReference type="InterPro" id="IPR036249">
    <property type="entry name" value="Thioredoxin-like_sf"/>
</dbReference>
<sequence>MAVIKVVVANGYDELKKIVAESKIRTVIYFSASEDGYGKSWCPDCVSASKPLFSFSSWKDKENPFRKDEHFKLTCIPTLMEYGDKVSVRLRSIYSNIDFFIFLQNGDEKDH</sequence>